<gene>
    <name evidence="2" type="ORF">RCOM_0810710</name>
</gene>
<sequence>MDQRDEKQTQQSSWPRRNPSFIKYRFFISNSTSQDTNFSLTKSRLIHGLDSLENANTLEFADSLGRKVPNDAILKDVLMIENQIPFLVLKHLLTEKLSKTKFCSTRFGNIVFVKQDATLRLAVLTLNVNSEVIIRNLMLYETILVPGTPDFALYNELMAAMIHTVDDVELLNNKKILMHDGDNDEVVKFFSGIKSCIPSEGESAFDCSIKDLSEYYGNQWKIRSRKLMEKYVQSSWKVLTVLAIILLLLFIALQTFCSIYNCHCTLR</sequence>
<dbReference type="Proteomes" id="UP000008311">
    <property type="component" value="Unassembled WGS sequence"/>
</dbReference>
<proteinExistence type="predicted"/>
<evidence type="ECO:0000313" key="2">
    <source>
        <dbReference type="EMBL" id="EEF43576.1"/>
    </source>
</evidence>
<keyword evidence="1" id="KW-0812">Transmembrane</keyword>
<dbReference type="InParanoid" id="B9RY67"/>
<dbReference type="AlphaFoldDB" id="B9RY67"/>
<keyword evidence="1" id="KW-1133">Transmembrane helix</keyword>
<dbReference type="eggNOG" id="ENOG502QPIE">
    <property type="taxonomic scope" value="Eukaryota"/>
</dbReference>
<protein>
    <submittedName>
        <fullName evidence="2">Uncharacterized protein</fullName>
    </submittedName>
</protein>
<reference evidence="3" key="1">
    <citation type="journal article" date="2010" name="Nat. Biotechnol.">
        <title>Draft genome sequence of the oilseed species Ricinus communis.</title>
        <authorList>
            <person name="Chan A.P."/>
            <person name="Crabtree J."/>
            <person name="Zhao Q."/>
            <person name="Lorenzi H."/>
            <person name="Orvis J."/>
            <person name="Puiu D."/>
            <person name="Melake-Berhan A."/>
            <person name="Jones K.M."/>
            <person name="Redman J."/>
            <person name="Chen G."/>
            <person name="Cahoon E.B."/>
            <person name="Gedil M."/>
            <person name="Stanke M."/>
            <person name="Haas B.J."/>
            <person name="Wortman J.R."/>
            <person name="Fraser-Liggett C.M."/>
            <person name="Ravel J."/>
            <person name="Rabinowicz P.D."/>
        </authorList>
    </citation>
    <scope>NUCLEOTIDE SEQUENCE [LARGE SCALE GENOMIC DNA]</scope>
    <source>
        <strain evidence="3">cv. Hale</strain>
    </source>
</reference>
<keyword evidence="3" id="KW-1185">Reference proteome</keyword>
<dbReference type="PANTHER" id="PTHR31170">
    <property type="entry name" value="BNAC04G53230D PROTEIN"/>
    <property type="match status" value="1"/>
</dbReference>
<dbReference type="STRING" id="3988.B9RY67"/>
<organism evidence="2 3">
    <name type="scientific">Ricinus communis</name>
    <name type="common">Castor bean</name>
    <dbReference type="NCBI Taxonomy" id="3988"/>
    <lineage>
        <taxon>Eukaryota</taxon>
        <taxon>Viridiplantae</taxon>
        <taxon>Streptophyta</taxon>
        <taxon>Embryophyta</taxon>
        <taxon>Tracheophyta</taxon>
        <taxon>Spermatophyta</taxon>
        <taxon>Magnoliopsida</taxon>
        <taxon>eudicotyledons</taxon>
        <taxon>Gunneridae</taxon>
        <taxon>Pentapetalae</taxon>
        <taxon>rosids</taxon>
        <taxon>fabids</taxon>
        <taxon>Malpighiales</taxon>
        <taxon>Euphorbiaceae</taxon>
        <taxon>Acalyphoideae</taxon>
        <taxon>Acalypheae</taxon>
        <taxon>Ricinus</taxon>
    </lineage>
</organism>
<evidence type="ECO:0000313" key="3">
    <source>
        <dbReference type="Proteomes" id="UP000008311"/>
    </source>
</evidence>
<dbReference type="EMBL" id="EQ973830">
    <property type="protein sequence ID" value="EEF43576.1"/>
    <property type="molecule type" value="Genomic_DNA"/>
</dbReference>
<feature type="transmembrane region" description="Helical" evidence="1">
    <location>
        <begin position="235"/>
        <end position="256"/>
    </location>
</feature>
<dbReference type="PANTHER" id="PTHR31170:SF25">
    <property type="entry name" value="BNAA09G04570D PROTEIN"/>
    <property type="match status" value="1"/>
</dbReference>
<accession>B9RY67</accession>
<keyword evidence="1" id="KW-0472">Membrane</keyword>
<name>B9RY67_RICCO</name>
<dbReference type="InterPro" id="IPR004158">
    <property type="entry name" value="DUF247_pln"/>
</dbReference>
<dbReference type="Pfam" id="PF03140">
    <property type="entry name" value="DUF247"/>
    <property type="match status" value="2"/>
</dbReference>
<evidence type="ECO:0000256" key="1">
    <source>
        <dbReference type="SAM" id="Phobius"/>
    </source>
</evidence>